<accession>A0A545TWH8</accession>
<feature type="transmembrane region" description="Helical" evidence="6">
    <location>
        <begin position="761"/>
        <end position="784"/>
    </location>
</feature>
<dbReference type="Pfam" id="PF02687">
    <property type="entry name" value="FtsX"/>
    <property type="match status" value="1"/>
</dbReference>
<keyword evidence="3 6" id="KW-0812">Transmembrane</keyword>
<dbReference type="InterPro" id="IPR003838">
    <property type="entry name" value="ABC3_permease_C"/>
</dbReference>
<evidence type="ECO:0000256" key="5">
    <source>
        <dbReference type="ARBA" id="ARBA00023136"/>
    </source>
</evidence>
<keyword evidence="5 6" id="KW-0472">Membrane</keyword>
<evidence type="ECO:0000256" key="1">
    <source>
        <dbReference type="ARBA" id="ARBA00004651"/>
    </source>
</evidence>
<reference evidence="8 9" key="1">
    <citation type="submission" date="2019-07" db="EMBL/GenBank/DDBJ databases">
        <title>Draft genome for Aliikangiella sp. M105.</title>
        <authorList>
            <person name="Wang G."/>
        </authorList>
    </citation>
    <scope>NUCLEOTIDE SEQUENCE [LARGE SCALE GENOMIC DNA]</scope>
    <source>
        <strain evidence="8 9">M105</strain>
    </source>
</reference>
<feature type="transmembrane region" description="Helical" evidence="6">
    <location>
        <begin position="304"/>
        <end position="331"/>
    </location>
</feature>
<dbReference type="InterPro" id="IPR038766">
    <property type="entry name" value="Membrane_comp_ABC_pdt"/>
</dbReference>
<feature type="transmembrane region" description="Helical" evidence="6">
    <location>
        <begin position="796"/>
        <end position="815"/>
    </location>
</feature>
<evidence type="ECO:0000313" key="8">
    <source>
        <dbReference type="EMBL" id="TQV81570.1"/>
    </source>
</evidence>
<evidence type="ECO:0000313" key="9">
    <source>
        <dbReference type="Proteomes" id="UP000315439"/>
    </source>
</evidence>
<evidence type="ECO:0000256" key="2">
    <source>
        <dbReference type="ARBA" id="ARBA00022475"/>
    </source>
</evidence>
<keyword evidence="4 6" id="KW-1133">Transmembrane helix</keyword>
<comment type="subcellular location">
    <subcellularLocation>
        <location evidence="1">Cell membrane</location>
        <topology evidence="1">Multi-pass membrane protein</topology>
    </subcellularLocation>
</comment>
<evidence type="ECO:0000256" key="4">
    <source>
        <dbReference type="ARBA" id="ARBA00022989"/>
    </source>
</evidence>
<feature type="transmembrane region" description="Helical" evidence="6">
    <location>
        <begin position="421"/>
        <end position="443"/>
    </location>
</feature>
<feature type="transmembrane region" description="Helical" evidence="6">
    <location>
        <begin position="260"/>
        <end position="283"/>
    </location>
</feature>
<feature type="domain" description="ABC3 transporter permease C-terminal" evidence="7">
    <location>
        <begin position="712"/>
        <end position="823"/>
    </location>
</feature>
<keyword evidence="2" id="KW-1003">Cell membrane</keyword>
<dbReference type="OrthoDB" id="5292592at2"/>
<dbReference type="Proteomes" id="UP000315439">
    <property type="component" value="Unassembled WGS sequence"/>
</dbReference>
<gene>
    <name evidence="8" type="ORF">FLL46_25825</name>
</gene>
<comment type="caution">
    <text evidence="8">The sequence shown here is derived from an EMBL/GenBank/DDBJ whole genome shotgun (WGS) entry which is preliminary data.</text>
</comment>
<organism evidence="8 9">
    <name type="scientific">Aliikangiella coralliicola</name>
    <dbReference type="NCBI Taxonomy" id="2592383"/>
    <lineage>
        <taxon>Bacteria</taxon>
        <taxon>Pseudomonadati</taxon>
        <taxon>Pseudomonadota</taxon>
        <taxon>Gammaproteobacteria</taxon>
        <taxon>Oceanospirillales</taxon>
        <taxon>Pleioneaceae</taxon>
        <taxon>Aliikangiella</taxon>
    </lineage>
</organism>
<evidence type="ECO:0000256" key="3">
    <source>
        <dbReference type="ARBA" id="ARBA00022692"/>
    </source>
</evidence>
<feature type="transmembrane region" description="Helical" evidence="6">
    <location>
        <begin position="394"/>
        <end position="415"/>
    </location>
</feature>
<dbReference type="PANTHER" id="PTHR30287">
    <property type="entry name" value="MEMBRANE COMPONENT OF PREDICTED ABC SUPERFAMILY METABOLITE UPTAKE TRANSPORTER"/>
    <property type="match status" value="1"/>
</dbReference>
<feature type="transmembrane region" description="Helical" evidence="6">
    <location>
        <begin position="712"/>
        <end position="729"/>
    </location>
</feature>
<name>A0A545TWH8_9GAMM</name>
<dbReference type="PANTHER" id="PTHR30287:SF1">
    <property type="entry name" value="INNER MEMBRANE PROTEIN"/>
    <property type="match status" value="1"/>
</dbReference>
<sequence>MNSQSQLLTIAWRIFRRDWRRGDLLVLIFAMCIAMASISVIYLTIDRIESATTREVADVLGADIVVSSPQKVPENWLAFADELKLEQATSVEFSSVLFANEKLQLASIKAVSDSYPLKGRLEIADSPYQSAKIINGKPPRGEVWVEPRLFSVLKVTKGQSLELGYSNLKVNGALMLQPGQGSTLFNIAPTAIMNIDDLPETKIIQPGSRVVYRYLFTGEPQALKQFAAKINSEKTTSQRLVTIFDESPVAGSAITRSKKYIGLSSLLTLILLGVAIAMSANRYARRQFDLGALMRCFGMTSNQVVSIFAYILLFVCVFGVVLGGIIGIGFQEVVIGLLARWMTEDLPQANYAALSLPVAATVIMLFGFSLPSLFRVKHVPPMRVLRRQLQPMKLSSWSIYIVSAITLVFVMWLQIGDIQLLMSVLAGLTIVAIVFAIIAGSLLRLTKSAARSQSAAVNFSLRQLNANKGISILHLLSFSITIFVIALIILVRTELMSKWQQSLGENIPNHFMVNVKPAEVETLKTFFNQNSLEVSGIYPMIRGRIVGINDEDIKTAVSEEGQRHNSLRRELNITWSDDLPIGNKVIEGEWNWPEKTDIPLISIEEKTAEVLGLELGDTLNFTIGSEPWSAKIVSVRSIDWQTFTPNFYIIASPGSLERFNSTYITSFFMPAERKALLADLVKEYPSVTVIELDRILEEVQGIISKVSRAVELIMIFVVVAGMALLWASMEHTFDAKYKQSAILRTLGASKKFIARSFRFEYLWLALLSSSMAVLAVELISYLLYQYVFEIPFEIHWLLWTVLPISALILMLLASWKGVEKVTNPSPLSLIRQG</sequence>
<protein>
    <submittedName>
        <fullName evidence="8">FtsX-like permease family protein</fullName>
    </submittedName>
</protein>
<evidence type="ECO:0000256" key="6">
    <source>
        <dbReference type="SAM" id="Phobius"/>
    </source>
</evidence>
<dbReference type="EMBL" id="VIKS01000016">
    <property type="protein sequence ID" value="TQV81570.1"/>
    <property type="molecule type" value="Genomic_DNA"/>
</dbReference>
<feature type="transmembrane region" description="Helical" evidence="6">
    <location>
        <begin position="351"/>
        <end position="374"/>
    </location>
</feature>
<feature type="transmembrane region" description="Helical" evidence="6">
    <location>
        <begin position="24"/>
        <end position="45"/>
    </location>
</feature>
<dbReference type="AlphaFoldDB" id="A0A545TWH8"/>
<evidence type="ECO:0000259" key="7">
    <source>
        <dbReference type="Pfam" id="PF02687"/>
    </source>
</evidence>
<feature type="transmembrane region" description="Helical" evidence="6">
    <location>
        <begin position="472"/>
        <end position="491"/>
    </location>
</feature>
<keyword evidence="9" id="KW-1185">Reference proteome</keyword>
<proteinExistence type="predicted"/>
<dbReference type="GO" id="GO:0005886">
    <property type="term" value="C:plasma membrane"/>
    <property type="evidence" value="ECO:0007669"/>
    <property type="project" value="UniProtKB-SubCell"/>
</dbReference>
<dbReference type="RefSeq" id="WP_142935152.1">
    <property type="nucleotide sequence ID" value="NZ_ML660172.1"/>
</dbReference>